<dbReference type="InterPro" id="IPR007473">
    <property type="entry name" value="RlmJ"/>
</dbReference>
<accession>A0A2T5MGL2</accession>
<organism evidence="2 3">
    <name type="scientific">Stenotrophobium rhamnosiphilum</name>
    <dbReference type="NCBI Taxonomy" id="2029166"/>
    <lineage>
        <taxon>Bacteria</taxon>
        <taxon>Pseudomonadati</taxon>
        <taxon>Pseudomonadota</taxon>
        <taxon>Gammaproteobacteria</taxon>
        <taxon>Nevskiales</taxon>
        <taxon>Nevskiaceae</taxon>
        <taxon>Stenotrophobium</taxon>
    </lineage>
</organism>
<dbReference type="AlphaFoldDB" id="A0A2T5MGL2"/>
<feature type="active site" description="Proton acceptor" evidence="1">
    <location>
        <position position="162"/>
    </location>
</feature>
<dbReference type="EMBL" id="QANS01000003">
    <property type="protein sequence ID" value="PTU31725.1"/>
    <property type="molecule type" value="Genomic_DNA"/>
</dbReference>
<evidence type="ECO:0000313" key="2">
    <source>
        <dbReference type="EMBL" id="PTU31725.1"/>
    </source>
</evidence>
<feature type="binding site" evidence="1">
    <location>
        <begin position="142"/>
        <end position="143"/>
    </location>
    <ligand>
        <name>S-adenosyl-L-methionine</name>
        <dbReference type="ChEBI" id="CHEBI:59789"/>
    </ligand>
</feature>
<dbReference type="GO" id="GO:0036307">
    <property type="term" value="F:23S rRNA (adenine(2030)-N(6))-methyltransferase activity"/>
    <property type="evidence" value="ECO:0007669"/>
    <property type="project" value="UniProtKB-UniRule"/>
</dbReference>
<protein>
    <recommendedName>
        <fullName evidence="1">Ribosomal RNA large subunit methyltransferase J</fullName>
        <ecNumber evidence="1">2.1.1.266</ecNumber>
    </recommendedName>
    <alternativeName>
        <fullName evidence="1">23S rRNA (adenine(2030)-N6)-methyltransferase</fullName>
    </alternativeName>
    <alternativeName>
        <fullName evidence="1">23S rRNA m6A2030 methyltransferase</fullName>
    </alternativeName>
</protein>
<dbReference type="EC" id="2.1.1.266" evidence="1"/>
<evidence type="ECO:0000256" key="1">
    <source>
        <dbReference type="HAMAP-Rule" id="MF_00934"/>
    </source>
</evidence>
<comment type="subunit">
    <text evidence="1">Monomer.</text>
</comment>
<name>A0A2T5MGL2_9GAMM</name>
<dbReference type="OrthoDB" id="9791274at2"/>
<sequence>MHYRHSYHAGNFADVFKHVILCGLIAAMNRKDKPWCALDTHAGAGFYDLSGEGAMRTGEWRDGIARLEGMANAPEPLATFLRVVAAGNAPGKTLYYPGSPQFIAALARETDRMMFCEKVPDVAEDLRRNMGRDPRIAFHLRDGYEAHSLLPPPEKRGLILLDPPFERTDEYAALAEFVRKSVGRFAGGVYAIWYPIKNRHAVNGFLRRIGREIEKPSIAFEFDNGAEAEGQMHACGVVIVNPPFQIEKDLAASLNIIERELAQGPKSNYTVDWVRPE</sequence>
<dbReference type="SUPFAM" id="SSF53335">
    <property type="entry name" value="S-adenosyl-L-methionine-dependent methyltransferases"/>
    <property type="match status" value="1"/>
</dbReference>
<proteinExistence type="inferred from homology"/>
<feature type="binding site" evidence="1">
    <location>
        <position position="41"/>
    </location>
    <ligand>
        <name>S-adenosyl-L-methionine</name>
        <dbReference type="ChEBI" id="CHEBI:59789"/>
    </ligand>
</feature>
<dbReference type="GO" id="GO:0070475">
    <property type="term" value="P:rRNA base methylation"/>
    <property type="evidence" value="ECO:0007669"/>
    <property type="project" value="UniProtKB-UniRule"/>
</dbReference>
<dbReference type="Pfam" id="PF04378">
    <property type="entry name" value="RsmJ"/>
    <property type="match status" value="1"/>
</dbReference>
<keyword evidence="1" id="KW-0694">RNA-binding</keyword>
<feature type="binding site" evidence="1">
    <location>
        <position position="99"/>
    </location>
    <ligand>
        <name>S-adenosyl-L-methionine</name>
        <dbReference type="ChEBI" id="CHEBI:59789"/>
    </ligand>
</feature>
<keyword evidence="1 2" id="KW-0808">Transferase</keyword>
<dbReference type="GO" id="GO:0003723">
    <property type="term" value="F:RNA binding"/>
    <property type="evidence" value="ECO:0007669"/>
    <property type="project" value="UniProtKB-UniRule"/>
</dbReference>
<feature type="site" description="Interaction with substrate rRNA" evidence="1">
    <location>
        <position position="3"/>
    </location>
</feature>
<feature type="binding site" evidence="1">
    <location>
        <position position="18"/>
    </location>
    <ligand>
        <name>S-adenosyl-L-methionine</name>
        <dbReference type="ChEBI" id="CHEBI:59789"/>
    </ligand>
</feature>
<comment type="function">
    <text evidence="1">Specifically methylates the adenine in position 2030 of 23S rRNA.</text>
</comment>
<keyword evidence="1" id="KW-0949">S-adenosyl-L-methionine</keyword>
<feature type="binding site" evidence="1">
    <location>
        <position position="117"/>
    </location>
    <ligand>
        <name>S-adenosyl-L-methionine</name>
        <dbReference type="ChEBI" id="CHEBI:59789"/>
    </ligand>
</feature>
<dbReference type="PANTHER" id="PTHR37426:SF1">
    <property type="entry name" value="RIBOSOMAL RNA LARGE SUBUNIT METHYLTRANSFERASE J"/>
    <property type="match status" value="1"/>
</dbReference>
<comment type="caution">
    <text evidence="2">The sequence shown here is derived from an EMBL/GenBank/DDBJ whole genome shotgun (WGS) entry which is preliminary data.</text>
</comment>
<reference evidence="2 3" key="1">
    <citation type="submission" date="2018-04" db="EMBL/GenBank/DDBJ databases">
        <title>Novel species isolated from glacier.</title>
        <authorList>
            <person name="Liu Q."/>
            <person name="Xin Y.-H."/>
        </authorList>
    </citation>
    <scope>NUCLEOTIDE SEQUENCE [LARGE SCALE GENOMIC DNA]</scope>
    <source>
        <strain evidence="2 3">GT1R17</strain>
    </source>
</reference>
<comment type="similarity">
    <text evidence="1">Belongs to the RlmJ family.</text>
</comment>
<dbReference type="HAMAP" id="MF_00934">
    <property type="entry name" value="23SrRNA_methyltr_J"/>
    <property type="match status" value="1"/>
</dbReference>
<evidence type="ECO:0000313" key="3">
    <source>
        <dbReference type="Proteomes" id="UP000244248"/>
    </source>
</evidence>
<gene>
    <name evidence="1" type="primary">rlmJ</name>
    <name evidence="2" type="ORF">CJD38_10500</name>
</gene>
<dbReference type="RefSeq" id="WP_107940276.1">
    <property type="nucleotide sequence ID" value="NZ_QANS01000003.1"/>
</dbReference>
<dbReference type="InterPro" id="IPR029063">
    <property type="entry name" value="SAM-dependent_MTases_sf"/>
</dbReference>
<dbReference type="GO" id="GO:0005829">
    <property type="term" value="C:cytosol"/>
    <property type="evidence" value="ECO:0007669"/>
    <property type="project" value="TreeGrafter"/>
</dbReference>
<feature type="binding site" evidence="1">
    <location>
        <position position="162"/>
    </location>
    <ligand>
        <name>S-adenosyl-L-methionine</name>
        <dbReference type="ChEBI" id="CHEBI:59789"/>
    </ligand>
</feature>
<dbReference type="PANTHER" id="PTHR37426">
    <property type="entry name" value="RIBOSOMAL RNA LARGE SUBUNIT METHYLTRANSFERASE J"/>
    <property type="match status" value="1"/>
</dbReference>
<comment type="catalytic activity">
    <reaction evidence="1">
        <text>adenosine(2030) in 23S rRNA + S-adenosyl-L-methionine = N(6)-methyladenosine(2030) in 23S rRNA + S-adenosyl-L-homocysteine + H(+)</text>
        <dbReference type="Rhea" id="RHEA:43736"/>
        <dbReference type="Rhea" id="RHEA-COMP:10668"/>
        <dbReference type="Rhea" id="RHEA-COMP:10669"/>
        <dbReference type="ChEBI" id="CHEBI:15378"/>
        <dbReference type="ChEBI" id="CHEBI:57856"/>
        <dbReference type="ChEBI" id="CHEBI:59789"/>
        <dbReference type="ChEBI" id="CHEBI:74411"/>
        <dbReference type="ChEBI" id="CHEBI:74449"/>
        <dbReference type="EC" id="2.1.1.266"/>
    </reaction>
</comment>
<dbReference type="Gene3D" id="3.40.50.150">
    <property type="entry name" value="Vaccinia Virus protein VP39"/>
    <property type="match status" value="1"/>
</dbReference>
<keyword evidence="1 2" id="KW-0489">Methyltransferase</keyword>
<keyword evidence="1" id="KW-0698">rRNA processing</keyword>
<dbReference type="Proteomes" id="UP000244248">
    <property type="component" value="Unassembled WGS sequence"/>
</dbReference>
<keyword evidence="3" id="KW-1185">Reference proteome</keyword>